<evidence type="ECO:0000313" key="2">
    <source>
        <dbReference type="EMBL" id="OQS00737.1"/>
    </source>
</evidence>
<proteinExistence type="predicted"/>
<dbReference type="Proteomes" id="UP000243579">
    <property type="component" value="Unassembled WGS sequence"/>
</dbReference>
<dbReference type="AlphaFoldDB" id="A0A1V9ZRW5"/>
<dbReference type="PANTHER" id="PTHR36453:SF1">
    <property type="entry name" value="RIGHT HANDED BETA HELIX DOMAIN-CONTAINING PROTEIN"/>
    <property type="match status" value="1"/>
</dbReference>
<dbReference type="STRING" id="1202772.A0A1V9ZRW5"/>
<gene>
    <name evidence="2" type="ORF">ACHHYP_02818</name>
</gene>
<dbReference type="Gene3D" id="2.160.20.10">
    <property type="entry name" value="Single-stranded right-handed beta-helix, Pectin lyase-like"/>
    <property type="match status" value="2"/>
</dbReference>
<evidence type="ECO:0000313" key="3">
    <source>
        <dbReference type="Proteomes" id="UP000243579"/>
    </source>
</evidence>
<dbReference type="SUPFAM" id="SSF51126">
    <property type="entry name" value="Pectin lyase-like"/>
    <property type="match status" value="1"/>
</dbReference>
<feature type="signal peptide" evidence="1">
    <location>
        <begin position="1"/>
        <end position="26"/>
    </location>
</feature>
<dbReference type="EMBL" id="JNBR01000025">
    <property type="protein sequence ID" value="OQS00737.1"/>
    <property type="molecule type" value="Genomic_DNA"/>
</dbReference>
<dbReference type="OrthoDB" id="5949092at2759"/>
<feature type="chain" id="PRO_5012144835" description="Secreted protein" evidence="1">
    <location>
        <begin position="27"/>
        <end position="689"/>
    </location>
</feature>
<name>A0A1V9ZRW5_ACHHY</name>
<accession>A0A1V9ZRW5</accession>
<dbReference type="InterPro" id="IPR012334">
    <property type="entry name" value="Pectin_lyas_fold"/>
</dbReference>
<keyword evidence="3" id="KW-1185">Reference proteome</keyword>
<reference evidence="2 3" key="1">
    <citation type="journal article" date="2014" name="Genome Biol. Evol.">
        <title>The secreted proteins of Achlya hypogyna and Thraustotheca clavata identify the ancestral oomycete secretome and reveal gene acquisitions by horizontal gene transfer.</title>
        <authorList>
            <person name="Misner I."/>
            <person name="Blouin N."/>
            <person name="Leonard G."/>
            <person name="Richards T.A."/>
            <person name="Lane C.E."/>
        </authorList>
    </citation>
    <scope>NUCLEOTIDE SEQUENCE [LARGE SCALE GENOMIC DNA]</scope>
    <source>
        <strain evidence="2 3">ATCC 48635</strain>
    </source>
</reference>
<evidence type="ECO:0008006" key="4">
    <source>
        <dbReference type="Google" id="ProtNLM"/>
    </source>
</evidence>
<dbReference type="PANTHER" id="PTHR36453">
    <property type="entry name" value="SECRETED PROTEIN-RELATED"/>
    <property type="match status" value="1"/>
</dbReference>
<keyword evidence="1" id="KW-0732">Signal</keyword>
<comment type="caution">
    <text evidence="2">The sequence shown here is derived from an EMBL/GenBank/DDBJ whole genome shotgun (WGS) entry which is preliminary data.</text>
</comment>
<evidence type="ECO:0000256" key="1">
    <source>
        <dbReference type="SAM" id="SignalP"/>
    </source>
</evidence>
<protein>
    <recommendedName>
        <fullName evidence="4">Secreted protein</fullName>
    </recommendedName>
</protein>
<sequence length="689" mass="73056">MKTLAALATVSVGATAISLYVDPALGNDISNDGSLAHPFQSIPKAQAAVRDLLRAQQIAGTPAPIDVILRGGTHVLSSTLTFGPQDSGSTALNRVSYKAYCNPTAPSDLTVLPYPYVMNTTTELRDLWNGVSSPASWTGPADPLAQLGIRPSSTPSPPVVLPPVCFDLVGVGHTCYTVEAPCVSDCMTACQRNVDKRVYSTAVYDQFYLLFGRDLRNEDECNGLCARMCTTCEQFFDAATAMLYVIPPVGVNLQTSTISFPVLKQLVQVQGTPGIDVAFSVPGYYTILTAGETETAAPAPQVGWTSHLTFDGITFTGTLRSEMELYEALPGHPWTQTRVAAVYIESADDIIIQRSTFRQIGGNTIVISARNQGVQVVHNHFYSVGATAVAVLPRGVTAFPNIRSFEFMNTIASNISYNQMHDYGQVTTQSAAILLLAANRTTVKGNLVFAIPTGGVSYSISNANGDETKPGYLVRPLAAPITLPVTLATSLATNYTTVVDIGRFDISVVAKIIGAPICPPSQGRVGALYGQQHSACSGCCRTTSGTASIQNTALGSQSLLAVALRPGDQLQLQVTSAPYFEAPVDVYVGFHIVTPNRLVEIPAWRFVWQVKTRPCTLVTTTQVVACGGPCGCPATQVAANLVCSAGYDPIPTSLGCTGPFDSWSSCNAGALARVLYYNCTMTCTSTVCS</sequence>
<organism evidence="2 3">
    <name type="scientific">Achlya hypogyna</name>
    <name type="common">Oomycete</name>
    <name type="synonym">Protoachlya hypogyna</name>
    <dbReference type="NCBI Taxonomy" id="1202772"/>
    <lineage>
        <taxon>Eukaryota</taxon>
        <taxon>Sar</taxon>
        <taxon>Stramenopiles</taxon>
        <taxon>Oomycota</taxon>
        <taxon>Saprolegniomycetes</taxon>
        <taxon>Saprolegniales</taxon>
        <taxon>Achlyaceae</taxon>
        <taxon>Achlya</taxon>
    </lineage>
</organism>
<dbReference type="InterPro" id="IPR011050">
    <property type="entry name" value="Pectin_lyase_fold/virulence"/>
</dbReference>